<protein>
    <submittedName>
        <fullName evidence="2">MBL fold metallo-hydrolase</fullName>
    </submittedName>
</protein>
<dbReference type="InterPro" id="IPR001279">
    <property type="entry name" value="Metallo-B-lactamas"/>
</dbReference>
<comment type="caution">
    <text evidence="2">The sequence shown here is derived from an EMBL/GenBank/DDBJ whole genome shotgun (WGS) entry which is preliminary data.</text>
</comment>
<name>A0ABS5UC56_9BACT</name>
<accession>A0ABS5UC56</accession>
<proteinExistence type="predicted"/>
<dbReference type="InterPro" id="IPR036866">
    <property type="entry name" value="RibonucZ/Hydroxyglut_hydro"/>
</dbReference>
<sequence>MQITDHIHALKIPFSVPTPAGPIERFVFVYLICGEETTLIDSGVAGSETLILPYLERLGRGKRIDRLILTHSHPDHIGAAHAIQAITGCRVLAGAAEHTWIEDTDRQARERPVPGFEILVGGPVRVDQIVADGERLNLGGGLSLKVIGTPGHSAGSLSYLLAPDRALFSGDAVPVAGDMPIYDDFSTSLATLERLQQMEGVGLLLEAWQPPRTTVISERISEGRSWLQAVDRAVQMAAPAPDVDPLALCRQVVTTLGLPPLAANPLVARSLRSHIRW</sequence>
<dbReference type="InterPro" id="IPR050855">
    <property type="entry name" value="NDM-1-like"/>
</dbReference>
<evidence type="ECO:0000259" key="1">
    <source>
        <dbReference type="SMART" id="SM00849"/>
    </source>
</evidence>
<dbReference type="RefSeq" id="WP_214301113.1">
    <property type="nucleotide sequence ID" value="NZ_JAHDYS010000019.1"/>
</dbReference>
<dbReference type="Gene3D" id="3.60.15.10">
    <property type="entry name" value="Ribonuclease Z/Hydroxyacylglutathione hydrolase-like"/>
    <property type="match status" value="1"/>
</dbReference>
<dbReference type="Proteomes" id="UP000784128">
    <property type="component" value="Unassembled WGS sequence"/>
</dbReference>
<gene>
    <name evidence="2" type="ORF">KJB30_15770</name>
</gene>
<keyword evidence="3" id="KW-1185">Reference proteome</keyword>
<dbReference type="PANTHER" id="PTHR42951:SF17">
    <property type="entry name" value="METALLO-BETA-LACTAMASE DOMAIN-CONTAINING PROTEIN"/>
    <property type="match status" value="1"/>
</dbReference>
<reference evidence="2 3" key="1">
    <citation type="submission" date="2021-05" db="EMBL/GenBank/DDBJ databases">
        <title>The draft genome of Geobacter chapellei DSM 13688.</title>
        <authorList>
            <person name="Xu Z."/>
            <person name="Masuda Y."/>
            <person name="Itoh H."/>
            <person name="Senoo K."/>
        </authorList>
    </citation>
    <scope>NUCLEOTIDE SEQUENCE [LARGE SCALE GENOMIC DNA]</scope>
    <source>
        <strain evidence="2 3">DSM 13688</strain>
    </source>
</reference>
<dbReference type="EMBL" id="JAHDYS010000019">
    <property type="protein sequence ID" value="MBT1073252.1"/>
    <property type="molecule type" value="Genomic_DNA"/>
</dbReference>
<organism evidence="2 3">
    <name type="scientific">Pelotalea chapellei</name>
    <dbReference type="NCBI Taxonomy" id="44671"/>
    <lineage>
        <taxon>Bacteria</taxon>
        <taxon>Pseudomonadati</taxon>
        <taxon>Thermodesulfobacteriota</taxon>
        <taxon>Desulfuromonadia</taxon>
        <taxon>Geobacterales</taxon>
        <taxon>Geobacteraceae</taxon>
        <taxon>Pelotalea</taxon>
    </lineage>
</organism>
<feature type="domain" description="Metallo-beta-lactamase" evidence="1">
    <location>
        <begin position="26"/>
        <end position="208"/>
    </location>
</feature>
<dbReference type="SUPFAM" id="SSF56281">
    <property type="entry name" value="Metallo-hydrolase/oxidoreductase"/>
    <property type="match status" value="1"/>
</dbReference>
<evidence type="ECO:0000313" key="3">
    <source>
        <dbReference type="Proteomes" id="UP000784128"/>
    </source>
</evidence>
<dbReference type="PANTHER" id="PTHR42951">
    <property type="entry name" value="METALLO-BETA-LACTAMASE DOMAIN-CONTAINING"/>
    <property type="match status" value="1"/>
</dbReference>
<dbReference type="Pfam" id="PF00753">
    <property type="entry name" value="Lactamase_B"/>
    <property type="match status" value="1"/>
</dbReference>
<dbReference type="SMART" id="SM00849">
    <property type="entry name" value="Lactamase_B"/>
    <property type="match status" value="1"/>
</dbReference>
<evidence type="ECO:0000313" key="2">
    <source>
        <dbReference type="EMBL" id="MBT1073252.1"/>
    </source>
</evidence>